<evidence type="ECO:0000256" key="6">
    <source>
        <dbReference type="NCBIfam" id="TIGR00152"/>
    </source>
</evidence>
<gene>
    <name evidence="5" type="primary">coaE</name>
    <name evidence="7" type="ORF">SAMN05660841_01599</name>
</gene>
<organism evidence="7 8">
    <name type="scientific">Sphingobacterium nematocida</name>
    <dbReference type="NCBI Taxonomy" id="1513896"/>
    <lineage>
        <taxon>Bacteria</taxon>
        <taxon>Pseudomonadati</taxon>
        <taxon>Bacteroidota</taxon>
        <taxon>Sphingobacteriia</taxon>
        <taxon>Sphingobacteriales</taxon>
        <taxon>Sphingobacteriaceae</taxon>
        <taxon>Sphingobacterium</taxon>
    </lineage>
</organism>
<dbReference type="EMBL" id="FUZF01000005">
    <property type="protein sequence ID" value="SKB63767.1"/>
    <property type="molecule type" value="Genomic_DNA"/>
</dbReference>
<comment type="catalytic activity">
    <reaction evidence="5">
        <text>3'-dephospho-CoA + ATP = ADP + CoA + H(+)</text>
        <dbReference type="Rhea" id="RHEA:18245"/>
        <dbReference type="ChEBI" id="CHEBI:15378"/>
        <dbReference type="ChEBI" id="CHEBI:30616"/>
        <dbReference type="ChEBI" id="CHEBI:57287"/>
        <dbReference type="ChEBI" id="CHEBI:57328"/>
        <dbReference type="ChEBI" id="CHEBI:456216"/>
        <dbReference type="EC" id="2.7.1.24"/>
    </reaction>
</comment>
<dbReference type="GO" id="GO:0005524">
    <property type="term" value="F:ATP binding"/>
    <property type="evidence" value="ECO:0007669"/>
    <property type="project" value="UniProtKB-UniRule"/>
</dbReference>
<protein>
    <recommendedName>
        <fullName evidence="5 6">Dephospho-CoA kinase</fullName>
        <ecNumber evidence="5 6">2.7.1.24</ecNumber>
    </recommendedName>
    <alternativeName>
        <fullName evidence="5">Dephosphocoenzyme A kinase</fullName>
    </alternativeName>
</protein>
<dbReference type="EC" id="2.7.1.24" evidence="5 6"/>
<evidence type="ECO:0000256" key="2">
    <source>
        <dbReference type="ARBA" id="ARBA00022741"/>
    </source>
</evidence>
<dbReference type="PANTHER" id="PTHR10695:SF46">
    <property type="entry name" value="BIFUNCTIONAL COENZYME A SYNTHASE-RELATED"/>
    <property type="match status" value="1"/>
</dbReference>
<proteinExistence type="inferred from homology"/>
<evidence type="ECO:0000256" key="4">
    <source>
        <dbReference type="ARBA" id="ARBA00022993"/>
    </source>
</evidence>
<comment type="function">
    <text evidence="5">Catalyzes the phosphorylation of the 3'-hydroxyl group of dephosphocoenzyme A to form coenzyme A.</text>
</comment>
<sequence length="199" mass="22739">MTIKVGITGGIGSGKSFVSSIFKTMGIPFYDADREAKFLMNHDLDLRRGLIDIFGVEVYQADGSLDRRWLAKQVFGDSDKLNLLNSIVHPIVIRHAERWAEKQIAAYSLKEAALLIESGSYKSLDCLILVRAPEPLRIERVMQRDNVSRAEVIERINKQMTEEEKQKYVNFTILNDGVSPLLPQILQIHQQILDRQWSK</sequence>
<dbReference type="GO" id="GO:0015937">
    <property type="term" value="P:coenzyme A biosynthetic process"/>
    <property type="evidence" value="ECO:0007669"/>
    <property type="project" value="UniProtKB-UniRule"/>
</dbReference>
<dbReference type="SUPFAM" id="SSF52540">
    <property type="entry name" value="P-loop containing nucleoside triphosphate hydrolases"/>
    <property type="match status" value="1"/>
</dbReference>
<dbReference type="UniPathway" id="UPA00241">
    <property type="reaction ID" value="UER00356"/>
</dbReference>
<dbReference type="STRING" id="1513896.SAMN05660841_01599"/>
<comment type="similarity">
    <text evidence="1 5">Belongs to the CoaE family.</text>
</comment>
<feature type="binding site" evidence="5">
    <location>
        <begin position="12"/>
        <end position="17"/>
    </location>
    <ligand>
        <name>ATP</name>
        <dbReference type="ChEBI" id="CHEBI:30616"/>
    </ligand>
</feature>
<dbReference type="CDD" id="cd02022">
    <property type="entry name" value="DPCK"/>
    <property type="match status" value="1"/>
</dbReference>
<dbReference type="GO" id="GO:0004140">
    <property type="term" value="F:dephospho-CoA kinase activity"/>
    <property type="evidence" value="ECO:0007669"/>
    <property type="project" value="UniProtKB-UniRule"/>
</dbReference>
<evidence type="ECO:0000256" key="5">
    <source>
        <dbReference type="HAMAP-Rule" id="MF_00376"/>
    </source>
</evidence>
<comment type="pathway">
    <text evidence="5">Cofactor biosynthesis; coenzyme A biosynthesis; CoA from (R)-pantothenate: step 5/5.</text>
</comment>
<comment type="subcellular location">
    <subcellularLocation>
        <location evidence="5">Cytoplasm</location>
    </subcellularLocation>
</comment>
<dbReference type="Proteomes" id="UP000190150">
    <property type="component" value="Unassembled WGS sequence"/>
</dbReference>
<dbReference type="RefSeq" id="WP_079642563.1">
    <property type="nucleotide sequence ID" value="NZ_FUZF01000005.1"/>
</dbReference>
<evidence type="ECO:0000313" key="7">
    <source>
        <dbReference type="EMBL" id="SKB63767.1"/>
    </source>
</evidence>
<reference evidence="8" key="1">
    <citation type="submission" date="2017-02" db="EMBL/GenBank/DDBJ databases">
        <authorList>
            <person name="Varghese N."/>
            <person name="Submissions S."/>
        </authorList>
    </citation>
    <scope>NUCLEOTIDE SEQUENCE [LARGE SCALE GENOMIC DNA]</scope>
    <source>
        <strain evidence="8">DSM 24091</strain>
    </source>
</reference>
<dbReference type="InterPro" id="IPR027417">
    <property type="entry name" value="P-loop_NTPase"/>
</dbReference>
<keyword evidence="5" id="KW-0808">Transferase</keyword>
<dbReference type="GO" id="GO:0005737">
    <property type="term" value="C:cytoplasm"/>
    <property type="evidence" value="ECO:0007669"/>
    <property type="project" value="UniProtKB-SubCell"/>
</dbReference>
<dbReference type="OrthoDB" id="9812943at2"/>
<dbReference type="NCBIfam" id="TIGR00152">
    <property type="entry name" value="dephospho-CoA kinase"/>
    <property type="match status" value="1"/>
</dbReference>
<keyword evidence="4 5" id="KW-0173">Coenzyme A biosynthesis</keyword>
<keyword evidence="5 7" id="KW-0418">Kinase</keyword>
<keyword evidence="3 5" id="KW-0067">ATP-binding</keyword>
<evidence type="ECO:0000313" key="8">
    <source>
        <dbReference type="Proteomes" id="UP000190150"/>
    </source>
</evidence>
<dbReference type="Gene3D" id="3.40.50.300">
    <property type="entry name" value="P-loop containing nucleotide triphosphate hydrolases"/>
    <property type="match status" value="1"/>
</dbReference>
<keyword evidence="2 5" id="KW-0547">Nucleotide-binding</keyword>
<dbReference type="HAMAP" id="MF_00376">
    <property type="entry name" value="Dephospho_CoA_kinase"/>
    <property type="match status" value="1"/>
</dbReference>
<name>A0A1T5CWL7_9SPHI</name>
<dbReference type="Pfam" id="PF01121">
    <property type="entry name" value="CoaE"/>
    <property type="match status" value="1"/>
</dbReference>
<evidence type="ECO:0000256" key="1">
    <source>
        <dbReference type="ARBA" id="ARBA00009018"/>
    </source>
</evidence>
<evidence type="ECO:0000256" key="3">
    <source>
        <dbReference type="ARBA" id="ARBA00022840"/>
    </source>
</evidence>
<accession>A0A1T5CWL7</accession>
<keyword evidence="5" id="KW-0963">Cytoplasm</keyword>
<dbReference type="InterPro" id="IPR001977">
    <property type="entry name" value="Depp_CoAkinase"/>
</dbReference>
<dbReference type="AlphaFoldDB" id="A0A1T5CWL7"/>
<keyword evidence="8" id="KW-1185">Reference proteome</keyword>
<dbReference type="PROSITE" id="PS51219">
    <property type="entry name" value="DPCK"/>
    <property type="match status" value="1"/>
</dbReference>
<dbReference type="PANTHER" id="PTHR10695">
    <property type="entry name" value="DEPHOSPHO-COA KINASE-RELATED"/>
    <property type="match status" value="1"/>
</dbReference>